<comment type="caution">
    <text evidence="8">The sequence shown here is derived from an EMBL/GenBank/DDBJ whole genome shotgun (WGS) entry which is preliminary data.</text>
</comment>
<evidence type="ECO:0000256" key="1">
    <source>
        <dbReference type="ARBA" id="ARBA00004651"/>
    </source>
</evidence>
<evidence type="ECO:0000313" key="8">
    <source>
        <dbReference type="EMBL" id="PWU47405.1"/>
    </source>
</evidence>
<keyword evidence="5" id="KW-1133">Transmembrane helix</keyword>
<evidence type="ECO:0000256" key="4">
    <source>
        <dbReference type="ARBA" id="ARBA00022692"/>
    </source>
</evidence>
<name>A0A317K394_9ACTN</name>
<gene>
    <name evidence="8" type="ORF">DLJ46_14850</name>
</gene>
<evidence type="ECO:0000313" key="9">
    <source>
        <dbReference type="Proteomes" id="UP000245683"/>
    </source>
</evidence>
<keyword evidence="6" id="KW-0472">Membrane</keyword>
<accession>A0A317K394</accession>
<sequence>MSGYLVGDAGELPGVALKAFLLYVTAVVGLRASGRRTLAELSPYDFVAAVAAGAVVGRLPTAPDASYLGGALTLVTILTTHALITRLRLTRLGGRLLEAPPVVLVADGRVLDRHLRRTGMTRADLDALLREHGVTDPGSVHLAVWERRGRLSVLPRDSPD</sequence>
<comment type="subcellular location">
    <subcellularLocation>
        <location evidence="1">Cell membrane</location>
        <topology evidence="1">Multi-pass membrane protein</topology>
    </subcellularLocation>
</comment>
<comment type="similarity">
    <text evidence="2">Belongs to the UPF0702 family.</text>
</comment>
<evidence type="ECO:0000256" key="2">
    <source>
        <dbReference type="ARBA" id="ARBA00006448"/>
    </source>
</evidence>
<reference evidence="9" key="1">
    <citation type="submission" date="2018-05" db="EMBL/GenBank/DDBJ databases">
        <title>Micromonospora globispora sp. nov. and Micromonospora rugosa sp. nov., isolated from marine sediment.</title>
        <authorList>
            <person name="Carro L."/>
            <person name="Aysel V."/>
            <person name="Cetin D."/>
            <person name="Igual J.M."/>
            <person name="Klenk H.-P."/>
            <person name="Trujillo M.E."/>
            <person name="Sahin N."/>
        </authorList>
    </citation>
    <scope>NUCLEOTIDE SEQUENCE [LARGE SCALE GENOMIC DNA]</scope>
    <source>
        <strain evidence="9">S2904</strain>
    </source>
</reference>
<keyword evidence="9" id="KW-1185">Reference proteome</keyword>
<dbReference type="GO" id="GO:0005886">
    <property type="term" value="C:plasma membrane"/>
    <property type="evidence" value="ECO:0007669"/>
    <property type="project" value="UniProtKB-SubCell"/>
</dbReference>
<evidence type="ECO:0000256" key="6">
    <source>
        <dbReference type="ARBA" id="ARBA00023136"/>
    </source>
</evidence>
<keyword evidence="4" id="KW-0812">Transmembrane</keyword>
<organism evidence="8 9">
    <name type="scientific">Micromonospora globispora</name>
    <dbReference type="NCBI Taxonomy" id="1450148"/>
    <lineage>
        <taxon>Bacteria</taxon>
        <taxon>Bacillati</taxon>
        <taxon>Actinomycetota</taxon>
        <taxon>Actinomycetes</taxon>
        <taxon>Micromonosporales</taxon>
        <taxon>Micromonosporaceae</taxon>
        <taxon>Micromonospora</taxon>
    </lineage>
</organism>
<dbReference type="InterPro" id="IPR023090">
    <property type="entry name" value="UPF0702_alpha/beta_dom_sf"/>
</dbReference>
<dbReference type="AlphaFoldDB" id="A0A317K394"/>
<evidence type="ECO:0000256" key="3">
    <source>
        <dbReference type="ARBA" id="ARBA00022475"/>
    </source>
</evidence>
<proteinExistence type="inferred from homology"/>
<dbReference type="Proteomes" id="UP000245683">
    <property type="component" value="Unassembled WGS sequence"/>
</dbReference>
<evidence type="ECO:0000259" key="7">
    <source>
        <dbReference type="Pfam" id="PF04239"/>
    </source>
</evidence>
<protein>
    <submittedName>
        <fullName evidence="8">DUF421 domain-containing protein</fullName>
    </submittedName>
</protein>
<dbReference type="PANTHER" id="PTHR34582">
    <property type="entry name" value="UPF0702 TRANSMEMBRANE PROTEIN YCAP"/>
    <property type="match status" value="1"/>
</dbReference>
<feature type="domain" description="YetF C-terminal" evidence="7">
    <location>
        <begin position="95"/>
        <end position="158"/>
    </location>
</feature>
<keyword evidence="3" id="KW-1003">Cell membrane</keyword>
<dbReference type="OrthoDB" id="8617494at2"/>
<dbReference type="Gene3D" id="3.30.240.20">
    <property type="entry name" value="bsu07140 like domains"/>
    <property type="match status" value="1"/>
</dbReference>
<dbReference type="EMBL" id="QGSV01000192">
    <property type="protein sequence ID" value="PWU47405.1"/>
    <property type="molecule type" value="Genomic_DNA"/>
</dbReference>
<dbReference type="InterPro" id="IPR007353">
    <property type="entry name" value="DUF421"/>
</dbReference>
<dbReference type="PANTHER" id="PTHR34582:SF6">
    <property type="entry name" value="UPF0702 TRANSMEMBRANE PROTEIN YCAP"/>
    <property type="match status" value="1"/>
</dbReference>
<evidence type="ECO:0000256" key="5">
    <source>
        <dbReference type="ARBA" id="ARBA00022989"/>
    </source>
</evidence>
<dbReference type="Pfam" id="PF04239">
    <property type="entry name" value="DUF421"/>
    <property type="match status" value="1"/>
</dbReference>